<name>A9P151_PICSI</name>
<reference evidence="2" key="1">
    <citation type="journal article" date="2008" name="BMC Genomics">
        <title>A conifer genomics resource of 200,000 spruce (Picea spp.) ESTs and 6,464 high-quality, sequence-finished full-length cDNAs for Sitka spruce (Picea sitchensis).</title>
        <authorList>
            <person name="Ralph S.G."/>
            <person name="Chun H.J."/>
            <person name="Kolosova N."/>
            <person name="Cooper D."/>
            <person name="Oddy C."/>
            <person name="Ritland C.E."/>
            <person name="Kirkpatrick R."/>
            <person name="Moore R."/>
            <person name="Barber S."/>
            <person name="Holt R.A."/>
            <person name="Jones S.J."/>
            <person name="Marra M.A."/>
            <person name="Douglas C.J."/>
            <person name="Ritland K."/>
            <person name="Bohlmann J."/>
        </authorList>
    </citation>
    <scope>NUCLEOTIDE SEQUENCE</scope>
    <source>
        <tissue evidence="2">Green portion of the leader tissue</tissue>
    </source>
</reference>
<keyword evidence="1" id="KW-1133">Transmembrane helix</keyword>
<keyword evidence="1" id="KW-0812">Transmembrane</keyword>
<feature type="transmembrane region" description="Helical" evidence="1">
    <location>
        <begin position="21"/>
        <end position="41"/>
    </location>
</feature>
<dbReference type="AlphaFoldDB" id="A9P151"/>
<keyword evidence="1" id="KW-0472">Membrane</keyword>
<sequence>MILSRIMQETKWRKSRHRYRFHFSHFWELGKWFPFSILLIQKKFPLMKSHR</sequence>
<evidence type="ECO:0000256" key="1">
    <source>
        <dbReference type="SAM" id="Phobius"/>
    </source>
</evidence>
<protein>
    <submittedName>
        <fullName evidence="2">Uncharacterized protein</fullName>
    </submittedName>
</protein>
<dbReference type="EMBL" id="EF087368">
    <property type="protein sequence ID" value="ABK26612.1"/>
    <property type="molecule type" value="mRNA"/>
</dbReference>
<accession>A9P151</accession>
<proteinExistence type="evidence at transcript level"/>
<organism evidence="2">
    <name type="scientific">Picea sitchensis</name>
    <name type="common">Sitka spruce</name>
    <name type="synonym">Pinus sitchensis</name>
    <dbReference type="NCBI Taxonomy" id="3332"/>
    <lineage>
        <taxon>Eukaryota</taxon>
        <taxon>Viridiplantae</taxon>
        <taxon>Streptophyta</taxon>
        <taxon>Embryophyta</taxon>
        <taxon>Tracheophyta</taxon>
        <taxon>Spermatophyta</taxon>
        <taxon>Pinopsida</taxon>
        <taxon>Pinidae</taxon>
        <taxon>Conifers I</taxon>
        <taxon>Pinales</taxon>
        <taxon>Pinaceae</taxon>
        <taxon>Picea</taxon>
    </lineage>
</organism>
<evidence type="ECO:0000313" key="2">
    <source>
        <dbReference type="EMBL" id="ABK26612.1"/>
    </source>
</evidence>